<feature type="compositionally biased region" description="Acidic residues" evidence="4">
    <location>
        <begin position="1"/>
        <end position="18"/>
    </location>
</feature>
<dbReference type="FunCoup" id="A0A286UM04">
    <property type="interactions" value="137"/>
</dbReference>
<dbReference type="PROSITE" id="PS50102">
    <property type="entry name" value="RRM"/>
    <property type="match status" value="2"/>
</dbReference>
<dbReference type="Proteomes" id="UP000217199">
    <property type="component" value="Unassembled WGS sequence"/>
</dbReference>
<keyword evidence="1" id="KW-0677">Repeat</keyword>
<feature type="compositionally biased region" description="Polar residues" evidence="4">
    <location>
        <begin position="101"/>
        <end position="113"/>
    </location>
</feature>
<evidence type="ECO:0000256" key="4">
    <source>
        <dbReference type="SAM" id="MobiDB-lite"/>
    </source>
</evidence>
<dbReference type="GO" id="GO:0003729">
    <property type="term" value="F:mRNA binding"/>
    <property type="evidence" value="ECO:0007669"/>
    <property type="project" value="TreeGrafter"/>
</dbReference>
<feature type="domain" description="RRM" evidence="5">
    <location>
        <begin position="132"/>
        <end position="213"/>
    </location>
</feature>
<evidence type="ECO:0000313" key="6">
    <source>
        <dbReference type="EMBL" id="PAV20637.1"/>
    </source>
</evidence>
<comment type="caution">
    <text evidence="6">The sequence shown here is derived from an EMBL/GenBank/DDBJ whole genome shotgun (WGS) entry which is preliminary data.</text>
</comment>
<evidence type="ECO:0000256" key="3">
    <source>
        <dbReference type="PROSITE-ProRule" id="PRU00176"/>
    </source>
</evidence>
<dbReference type="OrthoDB" id="1875751at2759"/>
<dbReference type="CDD" id="cd12577">
    <property type="entry name" value="RRM1_Hrp1p"/>
    <property type="match status" value="1"/>
</dbReference>
<feature type="region of interest" description="Disordered" evidence="4">
    <location>
        <begin position="425"/>
        <end position="468"/>
    </location>
</feature>
<dbReference type="STRING" id="2282107.A0A286UM04"/>
<dbReference type="GO" id="GO:0006417">
    <property type="term" value="P:regulation of translation"/>
    <property type="evidence" value="ECO:0007669"/>
    <property type="project" value="TreeGrafter"/>
</dbReference>
<dbReference type="FunFam" id="3.30.70.330:FF:000025">
    <property type="entry name" value="RNA-binding protein Musashi homolog 2 isoform X1"/>
    <property type="match status" value="1"/>
</dbReference>
<feature type="compositionally biased region" description="Polar residues" evidence="4">
    <location>
        <begin position="37"/>
        <end position="49"/>
    </location>
</feature>
<feature type="domain" description="RRM" evidence="5">
    <location>
        <begin position="215"/>
        <end position="291"/>
    </location>
</feature>
<feature type="compositionally biased region" description="Basic residues" evidence="4">
    <location>
        <begin position="458"/>
        <end position="468"/>
    </location>
</feature>
<evidence type="ECO:0000256" key="1">
    <source>
        <dbReference type="ARBA" id="ARBA00022737"/>
    </source>
</evidence>
<dbReference type="AlphaFoldDB" id="A0A286UM04"/>
<reference evidence="6 7" key="1">
    <citation type="journal article" date="2017" name="Mol. Ecol.">
        <title>Comparative and population genomic landscape of Phellinus noxius: A hypervariable fungus causing root rot in trees.</title>
        <authorList>
            <person name="Chung C.L."/>
            <person name="Lee T.J."/>
            <person name="Akiba M."/>
            <person name="Lee H.H."/>
            <person name="Kuo T.H."/>
            <person name="Liu D."/>
            <person name="Ke H.M."/>
            <person name="Yokoi T."/>
            <person name="Roa M.B."/>
            <person name="Lu M.J."/>
            <person name="Chang Y.Y."/>
            <person name="Ann P.J."/>
            <person name="Tsai J.N."/>
            <person name="Chen C.Y."/>
            <person name="Tzean S.S."/>
            <person name="Ota Y."/>
            <person name="Hattori T."/>
            <person name="Sahashi N."/>
            <person name="Liou R.F."/>
            <person name="Kikuchi T."/>
            <person name="Tsai I.J."/>
        </authorList>
    </citation>
    <scope>NUCLEOTIDE SEQUENCE [LARGE SCALE GENOMIC DNA]</scope>
    <source>
        <strain evidence="6 7">FFPRI411160</strain>
    </source>
</reference>
<feature type="compositionally biased region" description="Low complexity" evidence="4">
    <location>
        <begin position="431"/>
        <end position="447"/>
    </location>
</feature>
<dbReference type="PANTHER" id="PTHR48032">
    <property type="entry name" value="RNA-BINDING PROTEIN MUSASHI HOMOLOG RBP6"/>
    <property type="match status" value="1"/>
</dbReference>
<dbReference type="SUPFAM" id="SSF54928">
    <property type="entry name" value="RNA-binding domain, RBD"/>
    <property type="match status" value="2"/>
</dbReference>
<keyword evidence="2 3" id="KW-0694">RNA-binding</keyword>
<evidence type="ECO:0000256" key="2">
    <source>
        <dbReference type="ARBA" id="ARBA00022884"/>
    </source>
</evidence>
<organism evidence="6 7">
    <name type="scientific">Pyrrhoderma noxium</name>
    <dbReference type="NCBI Taxonomy" id="2282107"/>
    <lineage>
        <taxon>Eukaryota</taxon>
        <taxon>Fungi</taxon>
        <taxon>Dikarya</taxon>
        <taxon>Basidiomycota</taxon>
        <taxon>Agaricomycotina</taxon>
        <taxon>Agaricomycetes</taxon>
        <taxon>Hymenochaetales</taxon>
        <taxon>Hymenochaetaceae</taxon>
        <taxon>Pyrrhoderma</taxon>
    </lineage>
</organism>
<gene>
    <name evidence="6" type="ORF">PNOK_0326400</name>
</gene>
<keyword evidence="7" id="KW-1185">Reference proteome</keyword>
<feature type="region of interest" description="Disordered" evidence="4">
    <location>
        <begin position="297"/>
        <end position="325"/>
    </location>
</feature>
<accession>A0A286UM04</accession>
<dbReference type="InterPro" id="IPR034156">
    <property type="entry name" value="Hrp1_RRM1"/>
</dbReference>
<sequence>MSDLDADLYGDLYGDENEFSVPITETKETKSEERSSGQTNSVAPATTTSKVDESSTLKEKEENSPAPIPSITSSNLSNNTPQPIQSYSSGTDYSRGDQGFRNVQQSDMGQSAIPSLPIIDRHVRPSEMKDEGKMFIGGLNWDTTDDGLRKYFEQFGKVEACTIMRDGTGRSRCFAFLTFEDPASVNAVMVREHYLDGKVIDPKRAIPRQEHQRAQKLFIGGLAGTVTSESMRDFFSQFGKVIDSTVMLDRETGRSKGFGFVSFENANIDHILGFGKLEIDGKLIDVKLAQPRHQREALGLNPNYRAEGGLGEQSDGSATNTTTTPAAAAAATGNFANTQQQMQGSGNTPFDPQALAALYTRMFQQFGGMGGGMSGGMGMMAGGMGGMGSMGMGSTGVRMGGAVGTGGVGMGMGTGAMGQMGNRGMGGNMMGSGPVNAPRGPRGAPTGPQGGLGPQRSQRNHSYHPYSR</sequence>
<feature type="compositionally biased region" description="Polar residues" evidence="4">
    <location>
        <begin position="70"/>
        <end position="92"/>
    </location>
</feature>
<feature type="compositionally biased region" description="Basic and acidic residues" evidence="4">
    <location>
        <begin position="50"/>
        <end position="63"/>
    </location>
</feature>
<name>A0A286UM04_9AGAM</name>
<dbReference type="InterPro" id="IPR035979">
    <property type="entry name" value="RBD_domain_sf"/>
</dbReference>
<feature type="compositionally biased region" description="Basic and acidic residues" evidence="4">
    <location>
        <begin position="25"/>
        <end position="35"/>
    </location>
</feature>
<dbReference type="Gene3D" id="3.30.70.330">
    <property type="match status" value="2"/>
</dbReference>
<dbReference type="InParanoid" id="A0A286UM04"/>
<dbReference type="EMBL" id="NBII01000003">
    <property type="protein sequence ID" value="PAV20637.1"/>
    <property type="molecule type" value="Genomic_DNA"/>
</dbReference>
<dbReference type="SMART" id="SM00360">
    <property type="entry name" value="RRM"/>
    <property type="match status" value="2"/>
</dbReference>
<dbReference type="PANTHER" id="PTHR48032:SF6">
    <property type="entry name" value="RNA-BINDING (RRM_RBD_RNP MOTIFS) FAMILY PROTEIN"/>
    <property type="match status" value="1"/>
</dbReference>
<proteinExistence type="predicted"/>
<evidence type="ECO:0000259" key="5">
    <source>
        <dbReference type="PROSITE" id="PS50102"/>
    </source>
</evidence>
<protein>
    <submittedName>
        <fullName evidence="6">RNA-binding domain-containing</fullName>
    </submittedName>
</protein>
<dbReference type="InterPro" id="IPR012677">
    <property type="entry name" value="Nucleotide-bd_a/b_plait_sf"/>
</dbReference>
<evidence type="ECO:0000313" key="7">
    <source>
        <dbReference type="Proteomes" id="UP000217199"/>
    </source>
</evidence>
<dbReference type="Pfam" id="PF00076">
    <property type="entry name" value="RRM_1"/>
    <property type="match status" value="2"/>
</dbReference>
<dbReference type="InterPro" id="IPR000504">
    <property type="entry name" value="RRM_dom"/>
</dbReference>
<feature type="region of interest" description="Disordered" evidence="4">
    <location>
        <begin position="1"/>
        <end position="121"/>
    </location>
</feature>